<feature type="transmembrane region" description="Helical" evidence="6">
    <location>
        <begin position="247"/>
        <end position="264"/>
    </location>
</feature>
<feature type="transmembrane region" description="Helical" evidence="6">
    <location>
        <begin position="80"/>
        <end position="101"/>
    </location>
</feature>
<keyword evidence="3 6" id="KW-0812">Transmembrane</keyword>
<dbReference type="RefSeq" id="WP_211847799.1">
    <property type="nucleotide sequence ID" value="NZ_JAAEDL010000017.1"/>
</dbReference>
<dbReference type="PROSITE" id="PS50850">
    <property type="entry name" value="MFS"/>
    <property type="match status" value="1"/>
</dbReference>
<name>A0A9X9XEY1_9PROT</name>
<feature type="transmembrane region" description="Helical" evidence="6">
    <location>
        <begin position="359"/>
        <end position="381"/>
    </location>
</feature>
<feature type="transmembrane region" description="Helical" evidence="6">
    <location>
        <begin position="271"/>
        <end position="292"/>
    </location>
</feature>
<dbReference type="InterPro" id="IPR020846">
    <property type="entry name" value="MFS_dom"/>
</dbReference>
<evidence type="ECO:0000256" key="3">
    <source>
        <dbReference type="ARBA" id="ARBA00022692"/>
    </source>
</evidence>
<evidence type="ECO:0000256" key="5">
    <source>
        <dbReference type="ARBA" id="ARBA00023136"/>
    </source>
</evidence>
<dbReference type="GO" id="GO:0022857">
    <property type="term" value="F:transmembrane transporter activity"/>
    <property type="evidence" value="ECO:0007669"/>
    <property type="project" value="InterPro"/>
</dbReference>
<keyword evidence="5 6" id="KW-0472">Membrane</keyword>
<keyword evidence="9" id="KW-1185">Reference proteome</keyword>
<dbReference type="InterPro" id="IPR036259">
    <property type="entry name" value="MFS_trans_sf"/>
</dbReference>
<dbReference type="AlphaFoldDB" id="A0A9X9XEY1"/>
<protein>
    <submittedName>
        <fullName evidence="8">MFS transporter</fullName>
    </submittedName>
</protein>
<feature type="transmembrane region" description="Helical" evidence="6">
    <location>
        <begin position="134"/>
        <end position="154"/>
    </location>
</feature>
<dbReference type="InterPro" id="IPR050189">
    <property type="entry name" value="MFS_Efflux_Transporters"/>
</dbReference>
<feature type="domain" description="Major facilitator superfamily (MFS) profile" evidence="7">
    <location>
        <begin position="10"/>
        <end position="387"/>
    </location>
</feature>
<gene>
    <name evidence="8" type="ORF">GXW74_17380</name>
</gene>
<evidence type="ECO:0000256" key="1">
    <source>
        <dbReference type="ARBA" id="ARBA00004651"/>
    </source>
</evidence>
<keyword evidence="2" id="KW-1003">Cell membrane</keyword>
<evidence type="ECO:0000256" key="4">
    <source>
        <dbReference type="ARBA" id="ARBA00022989"/>
    </source>
</evidence>
<evidence type="ECO:0000259" key="7">
    <source>
        <dbReference type="PROSITE" id="PS50850"/>
    </source>
</evidence>
<dbReference type="Pfam" id="PF07690">
    <property type="entry name" value="MFS_1"/>
    <property type="match status" value="1"/>
</dbReference>
<feature type="transmembrane region" description="Helical" evidence="6">
    <location>
        <begin position="107"/>
        <end position="127"/>
    </location>
</feature>
<dbReference type="PANTHER" id="PTHR43124">
    <property type="entry name" value="PURINE EFFLUX PUMP PBUE"/>
    <property type="match status" value="1"/>
</dbReference>
<keyword evidence="4 6" id="KW-1133">Transmembrane helix</keyword>
<organism evidence="8 9">
    <name type="scientific">Neoroseomonas eburnea</name>
    <dbReference type="NCBI Taxonomy" id="1346889"/>
    <lineage>
        <taxon>Bacteria</taxon>
        <taxon>Pseudomonadati</taxon>
        <taxon>Pseudomonadota</taxon>
        <taxon>Alphaproteobacteria</taxon>
        <taxon>Acetobacterales</taxon>
        <taxon>Acetobacteraceae</taxon>
        <taxon>Neoroseomonas</taxon>
    </lineage>
</organism>
<proteinExistence type="predicted"/>
<evidence type="ECO:0000256" key="2">
    <source>
        <dbReference type="ARBA" id="ARBA00022475"/>
    </source>
</evidence>
<evidence type="ECO:0000313" key="8">
    <source>
        <dbReference type="EMBL" id="MBR0682267.1"/>
    </source>
</evidence>
<dbReference type="Gene3D" id="1.20.1250.20">
    <property type="entry name" value="MFS general substrate transporter like domains"/>
    <property type="match status" value="1"/>
</dbReference>
<feature type="transmembrane region" description="Helical" evidence="6">
    <location>
        <begin position="45"/>
        <end position="68"/>
    </location>
</feature>
<dbReference type="GO" id="GO:0005886">
    <property type="term" value="C:plasma membrane"/>
    <property type="evidence" value="ECO:0007669"/>
    <property type="project" value="UniProtKB-SubCell"/>
</dbReference>
<feature type="transmembrane region" description="Helical" evidence="6">
    <location>
        <begin position="160"/>
        <end position="184"/>
    </location>
</feature>
<comment type="subcellular location">
    <subcellularLocation>
        <location evidence="1">Cell membrane</location>
        <topology evidence="1">Multi-pass membrane protein</topology>
    </subcellularLocation>
</comment>
<evidence type="ECO:0000313" key="9">
    <source>
        <dbReference type="Proteomes" id="UP001138709"/>
    </source>
</evidence>
<feature type="transmembrane region" description="Helical" evidence="6">
    <location>
        <begin position="205"/>
        <end position="227"/>
    </location>
</feature>
<feature type="transmembrane region" description="Helical" evidence="6">
    <location>
        <begin position="12"/>
        <end position="33"/>
    </location>
</feature>
<reference evidence="8" key="2">
    <citation type="journal article" date="2021" name="Syst. Appl. Microbiol.">
        <title>Roseomonas hellenica sp. nov., isolated from roots of wild-growing Alkanna tinctoria.</title>
        <authorList>
            <person name="Rat A."/>
            <person name="Naranjo H.D."/>
            <person name="Lebbe L."/>
            <person name="Cnockaert M."/>
            <person name="Krigas N."/>
            <person name="Grigoriadou K."/>
            <person name="Maloupa E."/>
            <person name="Willems A."/>
        </authorList>
    </citation>
    <scope>NUCLEOTIDE SEQUENCE</scope>
    <source>
        <strain evidence="8">LMG 31228</strain>
    </source>
</reference>
<feature type="transmembrane region" description="Helical" evidence="6">
    <location>
        <begin position="335"/>
        <end position="353"/>
    </location>
</feature>
<reference evidence="8" key="1">
    <citation type="submission" date="2020-01" db="EMBL/GenBank/DDBJ databases">
        <authorList>
            <person name="Rat A."/>
        </authorList>
    </citation>
    <scope>NUCLEOTIDE SEQUENCE</scope>
    <source>
        <strain evidence="8">LMG 31228</strain>
    </source>
</reference>
<dbReference type="PANTHER" id="PTHR43124:SF10">
    <property type="entry name" value="PURINE EFFLUX PUMP PBUE"/>
    <property type="match status" value="1"/>
</dbReference>
<dbReference type="EMBL" id="JAAEDL010000017">
    <property type="protein sequence ID" value="MBR0682267.1"/>
    <property type="molecule type" value="Genomic_DNA"/>
</dbReference>
<dbReference type="InterPro" id="IPR011701">
    <property type="entry name" value="MFS"/>
</dbReference>
<comment type="caution">
    <text evidence="8">The sequence shown here is derived from an EMBL/GenBank/DDBJ whole genome shotgun (WGS) entry which is preliminary data.</text>
</comment>
<dbReference type="SUPFAM" id="SSF103473">
    <property type="entry name" value="MFS general substrate transporter"/>
    <property type="match status" value="1"/>
</dbReference>
<evidence type="ECO:0000256" key="6">
    <source>
        <dbReference type="SAM" id="Phobius"/>
    </source>
</evidence>
<sequence>MTSPHAGASRIPVLAAASFATATQSFVFAGLLAEMAADLTVPVAQAGQLATAFALAFGLSAPFVAALLGRRERRATMVGALLVLAALNLLIVIVSSFPALLGLRAAAGIAAAGVIPAASAAAFALAPPERRGRAVAMVIGGTTTAFLLGIPLGSVVGQVFGWRGCFAFAGCTAVAAAIAIRLLVPRVPGDAGGAHGRAAALRIPGVAGMLALNFTTFTAVFAISAYIGPVTNRISGLAGGGVGVMQALIGVASLAGLPVGAALADRGARAAVLLPIGVLAANLLQAGLLTGVADGTGMGLPLQAAAVLLSAGCLFALATVVAARLGMLAPEARALVMACNGSSIFLGQAGGAALGGLGIALLGLPGAGLVGALAAIPALLLTRDLTR</sequence>
<accession>A0A9X9XEY1</accession>
<dbReference type="Proteomes" id="UP001138709">
    <property type="component" value="Unassembled WGS sequence"/>
</dbReference>
<feature type="transmembrane region" description="Helical" evidence="6">
    <location>
        <begin position="304"/>
        <end position="323"/>
    </location>
</feature>